<comment type="caution">
    <text evidence="2">The sequence shown here is derived from an EMBL/GenBank/DDBJ whole genome shotgun (WGS) entry which is preliminary data.</text>
</comment>
<gene>
    <name evidence="2" type="ORF">C8N32_1191</name>
</gene>
<sequence length="128" mass="13436">MKNAVSAGVVYFVLVFGVGFLLGLVRFMIGGPLGTVGSAQALEIPILLVLCWVAAGWLVQKFDVPAKVTHRLVMGSVAFVLLLIAGLTVSVYGYGQGILGYLAAYATLWGGVGLALQFAVAFFPMIRA</sequence>
<dbReference type="AlphaFoldDB" id="A0A2T5BPH2"/>
<evidence type="ECO:0000256" key="1">
    <source>
        <dbReference type="SAM" id="Phobius"/>
    </source>
</evidence>
<dbReference type="Proteomes" id="UP000243859">
    <property type="component" value="Unassembled WGS sequence"/>
</dbReference>
<feature type="transmembrane region" description="Helical" evidence="1">
    <location>
        <begin position="41"/>
        <end position="60"/>
    </location>
</feature>
<feature type="transmembrane region" description="Helical" evidence="1">
    <location>
        <begin position="98"/>
        <end position="123"/>
    </location>
</feature>
<dbReference type="EMBL" id="QAAA01000019">
    <property type="protein sequence ID" value="PTN00944.1"/>
    <property type="molecule type" value="Genomic_DNA"/>
</dbReference>
<dbReference type="RefSeq" id="WP_107893290.1">
    <property type="nucleotide sequence ID" value="NZ_NHSI01000019.1"/>
</dbReference>
<feature type="transmembrane region" description="Helical" evidence="1">
    <location>
        <begin position="72"/>
        <end position="92"/>
    </location>
</feature>
<feature type="transmembrane region" description="Helical" evidence="1">
    <location>
        <begin position="9"/>
        <end position="29"/>
    </location>
</feature>
<protein>
    <submittedName>
        <fullName evidence="2">Uncharacterized protein</fullName>
    </submittedName>
</protein>
<keyword evidence="3" id="KW-1185">Reference proteome</keyword>
<keyword evidence="1" id="KW-1133">Transmembrane helix</keyword>
<accession>A0A2T5BPH2</accession>
<proteinExistence type="predicted"/>
<evidence type="ECO:0000313" key="3">
    <source>
        <dbReference type="Proteomes" id="UP000243859"/>
    </source>
</evidence>
<name>A0A2T5BPH2_9RHOB</name>
<keyword evidence="1" id="KW-0812">Transmembrane</keyword>
<reference evidence="2 3" key="1">
    <citation type="submission" date="2018-04" db="EMBL/GenBank/DDBJ databases">
        <title>Genomic Encyclopedia of Archaeal and Bacterial Type Strains, Phase II (KMG-II): from individual species to whole genera.</title>
        <authorList>
            <person name="Goeker M."/>
        </authorList>
    </citation>
    <scope>NUCLEOTIDE SEQUENCE [LARGE SCALE GENOMIC DNA]</scope>
    <source>
        <strain evidence="2 3">DSM 18064</strain>
    </source>
</reference>
<keyword evidence="1" id="KW-0472">Membrane</keyword>
<evidence type="ECO:0000313" key="2">
    <source>
        <dbReference type="EMBL" id="PTN00944.1"/>
    </source>
</evidence>
<organism evidence="2 3">
    <name type="scientific">Rhodovulum imhoffii</name>
    <dbReference type="NCBI Taxonomy" id="365340"/>
    <lineage>
        <taxon>Bacteria</taxon>
        <taxon>Pseudomonadati</taxon>
        <taxon>Pseudomonadota</taxon>
        <taxon>Alphaproteobacteria</taxon>
        <taxon>Rhodobacterales</taxon>
        <taxon>Paracoccaceae</taxon>
        <taxon>Rhodovulum</taxon>
    </lineage>
</organism>